<feature type="compositionally biased region" description="Basic and acidic residues" evidence="4">
    <location>
        <begin position="312"/>
        <end position="337"/>
    </location>
</feature>
<keyword evidence="7" id="KW-1185">Reference proteome</keyword>
<name>A0A2G2YU89_CAPAN</name>
<dbReference type="InterPro" id="IPR038765">
    <property type="entry name" value="Papain-like_cys_pep_sf"/>
</dbReference>
<protein>
    <recommendedName>
        <fullName evidence="5">Ubiquitin-like protease family profile domain-containing protein</fullName>
    </recommendedName>
</protein>
<evidence type="ECO:0000256" key="3">
    <source>
        <dbReference type="ARBA" id="ARBA00022801"/>
    </source>
</evidence>
<reference evidence="6 7" key="1">
    <citation type="journal article" date="2014" name="Nat. Genet.">
        <title>Genome sequence of the hot pepper provides insights into the evolution of pungency in Capsicum species.</title>
        <authorList>
            <person name="Kim S."/>
            <person name="Park M."/>
            <person name="Yeom S.I."/>
            <person name="Kim Y.M."/>
            <person name="Lee J.M."/>
            <person name="Lee H.A."/>
            <person name="Seo E."/>
            <person name="Choi J."/>
            <person name="Cheong K."/>
            <person name="Kim K.T."/>
            <person name="Jung K."/>
            <person name="Lee G.W."/>
            <person name="Oh S.K."/>
            <person name="Bae C."/>
            <person name="Kim S.B."/>
            <person name="Lee H.Y."/>
            <person name="Kim S.Y."/>
            <person name="Kim M.S."/>
            <person name="Kang B.C."/>
            <person name="Jo Y.D."/>
            <person name="Yang H.B."/>
            <person name="Jeong H.J."/>
            <person name="Kang W.H."/>
            <person name="Kwon J.K."/>
            <person name="Shin C."/>
            <person name="Lim J.Y."/>
            <person name="Park J.H."/>
            <person name="Huh J.H."/>
            <person name="Kim J.S."/>
            <person name="Kim B.D."/>
            <person name="Cohen O."/>
            <person name="Paran I."/>
            <person name="Suh M.C."/>
            <person name="Lee S.B."/>
            <person name="Kim Y.K."/>
            <person name="Shin Y."/>
            <person name="Noh S.J."/>
            <person name="Park J."/>
            <person name="Seo Y.S."/>
            <person name="Kwon S.Y."/>
            <person name="Kim H.A."/>
            <person name="Park J.M."/>
            <person name="Kim H.J."/>
            <person name="Choi S.B."/>
            <person name="Bosland P.W."/>
            <person name="Reeves G."/>
            <person name="Jo S.H."/>
            <person name="Lee B.W."/>
            <person name="Cho H.T."/>
            <person name="Choi H.S."/>
            <person name="Lee M.S."/>
            <person name="Yu Y."/>
            <person name="Do Choi Y."/>
            <person name="Park B.S."/>
            <person name="van Deynze A."/>
            <person name="Ashrafi H."/>
            <person name="Hill T."/>
            <person name="Kim W.T."/>
            <person name="Pai H.S."/>
            <person name="Ahn H.K."/>
            <person name="Yeam I."/>
            <person name="Giovannoni J.J."/>
            <person name="Rose J.K."/>
            <person name="Sorensen I."/>
            <person name="Lee S.J."/>
            <person name="Kim R.W."/>
            <person name="Choi I.Y."/>
            <person name="Choi B.S."/>
            <person name="Lim J.S."/>
            <person name="Lee Y.H."/>
            <person name="Choi D."/>
        </authorList>
    </citation>
    <scope>NUCLEOTIDE SEQUENCE [LARGE SCALE GENOMIC DNA]</scope>
    <source>
        <strain evidence="7">cv. CM334</strain>
    </source>
</reference>
<dbReference type="InterPro" id="IPR003653">
    <property type="entry name" value="Peptidase_C48_C"/>
</dbReference>
<reference evidence="6 7" key="2">
    <citation type="journal article" date="2017" name="Genome Biol.">
        <title>New reference genome sequences of hot pepper reveal the massive evolution of plant disease-resistance genes by retroduplication.</title>
        <authorList>
            <person name="Kim S."/>
            <person name="Park J."/>
            <person name="Yeom S.I."/>
            <person name="Kim Y.M."/>
            <person name="Seo E."/>
            <person name="Kim K.T."/>
            <person name="Kim M.S."/>
            <person name="Lee J.M."/>
            <person name="Cheong K."/>
            <person name="Shin H.S."/>
            <person name="Kim S.B."/>
            <person name="Han K."/>
            <person name="Lee J."/>
            <person name="Park M."/>
            <person name="Lee H.A."/>
            <person name="Lee H.Y."/>
            <person name="Lee Y."/>
            <person name="Oh S."/>
            <person name="Lee J.H."/>
            <person name="Choi E."/>
            <person name="Choi E."/>
            <person name="Lee S.E."/>
            <person name="Jeon J."/>
            <person name="Kim H."/>
            <person name="Choi G."/>
            <person name="Song H."/>
            <person name="Lee J."/>
            <person name="Lee S.C."/>
            <person name="Kwon J.K."/>
            <person name="Lee H.Y."/>
            <person name="Koo N."/>
            <person name="Hong Y."/>
            <person name="Kim R.W."/>
            <person name="Kang W.H."/>
            <person name="Huh J.H."/>
            <person name="Kang B.C."/>
            <person name="Yang T.J."/>
            <person name="Lee Y.H."/>
            <person name="Bennetzen J.L."/>
            <person name="Choi D."/>
        </authorList>
    </citation>
    <scope>NUCLEOTIDE SEQUENCE [LARGE SCALE GENOMIC DNA]</scope>
    <source>
        <strain evidence="7">cv. CM334</strain>
    </source>
</reference>
<dbReference type="Gene3D" id="3.40.395.10">
    <property type="entry name" value="Adenoviral Proteinase, Chain A"/>
    <property type="match status" value="1"/>
</dbReference>
<keyword evidence="2" id="KW-0645">Protease</keyword>
<evidence type="ECO:0000313" key="7">
    <source>
        <dbReference type="Proteomes" id="UP000222542"/>
    </source>
</evidence>
<feature type="domain" description="Ubiquitin-like protease family profile" evidence="5">
    <location>
        <begin position="656"/>
        <end position="784"/>
    </location>
</feature>
<gene>
    <name evidence="6" type="ORF">T459_24132</name>
</gene>
<feature type="compositionally biased region" description="Polar residues" evidence="4">
    <location>
        <begin position="229"/>
        <end position="238"/>
    </location>
</feature>
<keyword evidence="3" id="KW-0378">Hydrolase</keyword>
<comment type="caution">
    <text evidence="6">The sequence shown here is derived from an EMBL/GenBank/DDBJ whole genome shotgun (WGS) entry which is preliminary data.</text>
</comment>
<feature type="region of interest" description="Disordered" evidence="4">
    <location>
        <begin position="224"/>
        <end position="243"/>
    </location>
</feature>
<dbReference type="Gramene" id="PHT73347">
    <property type="protein sequence ID" value="PHT73347"/>
    <property type="gene ID" value="T459_24132"/>
</dbReference>
<dbReference type="Proteomes" id="UP000222542">
    <property type="component" value="Unassembled WGS sequence"/>
</dbReference>
<proteinExistence type="inferred from homology"/>
<evidence type="ECO:0000313" key="6">
    <source>
        <dbReference type="EMBL" id="PHT73347.1"/>
    </source>
</evidence>
<comment type="similarity">
    <text evidence="1">Belongs to the peptidase C48 family.</text>
</comment>
<dbReference type="PANTHER" id="PTHR33022">
    <property type="entry name" value="DUF1985 DOMAIN-CONTAINING PROTEIN"/>
    <property type="match status" value="1"/>
</dbReference>
<dbReference type="SUPFAM" id="SSF54001">
    <property type="entry name" value="Cysteine proteinases"/>
    <property type="match status" value="1"/>
</dbReference>
<dbReference type="EMBL" id="AYRZ02000009">
    <property type="protein sequence ID" value="PHT73347.1"/>
    <property type="molecule type" value="Genomic_DNA"/>
</dbReference>
<organism evidence="6 7">
    <name type="scientific">Capsicum annuum</name>
    <name type="common">Capsicum pepper</name>
    <dbReference type="NCBI Taxonomy" id="4072"/>
    <lineage>
        <taxon>Eukaryota</taxon>
        <taxon>Viridiplantae</taxon>
        <taxon>Streptophyta</taxon>
        <taxon>Embryophyta</taxon>
        <taxon>Tracheophyta</taxon>
        <taxon>Spermatophyta</taxon>
        <taxon>Magnoliopsida</taxon>
        <taxon>eudicotyledons</taxon>
        <taxon>Gunneridae</taxon>
        <taxon>Pentapetalae</taxon>
        <taxon>asterids</taxon>
        <taxon>lamiids</taxon>
        <taxon>Solanales</taxon>
        <taxon>Solanaceae</taxon>
        <taxon>Solanoideae</taxon>
        <taxon>Capsiceae</taxon>
        <taxon>Capsicum</taxon>
    </lineage>
</organism>
<accession>A0A2G2YU89</accession>
<dbReference type="PANTHER" id="PTHR33022:SF13">
    <property type="entry name" value="UBIQUITIN-LIKE PROTEASE FAMILY PROFILE DOMAIN-CONTAINING PROTEIN"/>
    <property type="match status" value="1"/>
</dbReference>
<evidence type="ECO:0000256" key="4">
    <source>
        <dbReference type="SAM" id="MobiDB-lite"/>
    </source>
</evidence>
<feature type="region of interest" description="Disordered" evidence="4">
    <location>
        <begin position="312"/>
        <end position="370"/>
    </location>
</feature>
<evidence type="ECO:0000256" key="1">
    <source>
        <dbReference type="ARBA" id="ARBA00005234"/>
    </source>
</evidence>
<sequence>MDSAPSFSLGLTQIQSTSNEINVSGFVPGDFDYKYVGFHENRSKYRNDPTIMKKLWDAASVKGKKTIVASSKEKNDVVKRDPLPQMTILFFIHAFLLSEIDDAAVSYIEFNMVADGRYEQYPWEKISFNKLMNSLRQDFFVEKQLYRLGGMPYVLNIWMYKYCSEVDKDIACRIGNGIPRICNWTKAKSAITLAPPSKRRKTNIKQKESVTDQEKIKCHPSVKEVNKAPSGTSNTITDPINEEAPYEPSLMDFGKQTPIAEQNQPAVESVCESTQKNNVSGGTYHEQVLMKVDMNAIESLVKTYVIIETDSPNKDVEKNEPHGDDLGTPKEHPKDIPEMNDDGNDVYTGDKKRDENPSNESSHNFNFDDPAFRRQTIEVQNVQKESETEVKNAAFQHSINNTIDDFSSPVSAIQSEELLQKENLPDLILPTNNTGVQNELQLYLTICIFQVSCTVISFEAFQEMIDNIITDMSTPIIAVAVNSEDFSKKANLPDPSLQTANVEVPNEMREFTNVISTDSSQESIDNIIAGISTPVVAMKMKSVSPTEMNDNECQIHGARFQSDLPEVELVDFPQKHQFDGYLISDEMPMGLIEEYFDWIVEGLLKFHEKKKLNDNHYKANKSGISFSSLDFVIAQPDSKNWFYTMSQPNTCWNDKVLAMISLKKRCIRVYESMLSSQHREPSHEIKRLSVMLPKYISYSGLLENTERTVWSSLEAYEDKMSKVAGDLNDTPFDVEYIEDIAQQVSESLYCGVFMAAYAEFLSDQMQISSSNLDAEYLRKRYATLLWNYGVKKSKKIYSSDHDDPPRVRPFYVPRTDASNILAIE</sequence>
<dbReference type="GO" id="GO:0006508">
    <property type="term" value="P:proteolysis"/>
    <property type="evidence" value="ECO:0007669"/>
    <property type="project" value="UniProtKB-KW"/>
</dbReference>
<dbReference type="GO" id="GO:0008234">
    <property type="term" value="F:cysteine-type peptidase activity"/>
    <property type="evidence" value="ECO:0007669"/>
    <property type="project" value="InterPro"/>
</dbReference>
<evidence type="ECO:0000259" key="5">
    <source>
        <dbReference type="Pfam" id="PF02902"/>
    </source>
</evidence>
<dbReference type="AlphaFoldDB" id="A0A2G2YU89"/>
<dbReference type="Pfam" id="PF02902">
    <property type="entry name" value="Peptidase_C48"/>
    <property type="match status" value="1"/>
</dbReference>
<evidence type="ECO:0000256" key="2">
    <source>
        <dbReference type="ARBA" id="ARBA00022670"/>
    </source>
</evidence>